<accession>A0A132A5F8</accession>
<protein>
    <submittedName>
        <fullName evidence="1">Uncharacterized protein</fullName>
    </submittedName>
</protein>
<evidence type="ECO:0000313" key="2">
    <source>
        <dbReference type="Proteomes" id="UP000616769"/>
    </source>
</evidence>
<reference evidence="1 2" key="1">
    <citation type="journal article" date="2015" name="Parasit. Vectors">
        <title>Draft genome of the scabies mite.</title>
        <authorList>
            <person name="Rider S.D.Jr."/>
            <person name="Morgan M.S."/>
            <person name="Arlian L.G."/>
        </authorList>
    </citation>
    <scope>NUCLEOTIDE SEQUENCE [LARGE SCALE GENOMIC DNA]</scope>
    <source>
        <strain evidence="1">Arlian Lab</strain>
    </source>
</reference>
<name>A0A132A5F8_SARSC</name>
<proteinExistence type="predicted"/>
<dbReference type="Proteomes" id="UP000616769">
    <property type="component" value="Unassembled WGS sequence"/>
</dbReference>
<gene>
    <name evidence="1" type="ORF">QR98_0043270</name>
</gene>
<dbReference type="VEuPathDB" id="VectorBase:SSCA008273"/>
<dbReference type="AlphaFoldDB" id="A0A132A5F8"/>
<sequence>MLELFWKSSGREWKPRDFPRKRFKSFSFFQPIRFESMMRISPKSPMLPVRLMRTQIKILSVILVKQAIFYSIQKMKVNREIR</sequence>
<dbReference type="EMBL" id="JXLN01010512">
    <property type="protein sequence ID" value="KPM05855.1"/>
    <property type="molecule type" value="Genomic_DNA"/>
</dbReference>
<evidence type="ECO:0000313" key="1">
    <source>
        <dbReference type="EMBL" id="KPM05855.1"/>
    </source>
</evidence>
<organism evidence="1 2">
    <name type="scientific">Sarcoptes scabiei</name>
    <name type="common">Itch mite</name>
    <name type="synonym">Acarus scabiei</name>
    <dbReference type="NCBI Taxonomy" id="52283"/>
    <lineage>
        <taxon>Eukaryota</taxon>
        <taxon>Metazoa</taxon>
        <taxon>Ecdysozoa</taxon>
        <taxon>Arthropoda</taxon>
        <taxon>Chelicerata</taxon>
        <taxon>Arachnida</taxon>
        <taxon>Acari</taxon>
        <taxon>Acariformes</taxon>
        <taxon>Sarcoptiformes</taxon>
        <taxon>Astigmata</taxon>
        <taxon>Psoroptidia</taxon>
        <taxon>Sarcoptoidea</taxon>
        <taxon>Sarcoptidae</taxon>
        <taxon>Sarcoptinae</taxon>
        <taxon>Sarcoptes</taxon>
    </lineage>
</organism>
<comment type="caution">
    <text evidence="1">The sequence shown here is derived from an EMBL/GenBank/DDBJ whole genome shotgun (WGS) entry which is preliminary data.</text>
</comment>